<dbReference type="Gramene" id="PNW78854">
    <property type="protein sequence ID" value="PNW78854"/>
    <property type="gene ID" value="CHLRE_09g392356v5"/>
</dbReference>
<feature type="region of interest" description="Disordered" evidence="2">
    <location>
        <begin position="404"/>
        <end position="457"/>
    </location>
</feature>
<dbReference type="EMBL" id="CM008970">
    <property type="protein sequence ID" value="PNW78854.1"/>
    <property type="molecule type" value="Genomic_DNA"/>
</dbReference>
<evidence type="ECO:0000313" key="4">
    <source>
        <dbReference type="Proteomes" id="UP000006906"/>
    </source>
</evidence>
<dbReference type="InParanoid" id="A0A2K3DEA1"/>
<dbReference type="RefSeq" id="XP_042921183.1">
    <property type="nucleotide sequence ID" value="XM_043065632.1"/>
</dbReference>
<keyword evidence="4" id="KW-1185">Reference proteome</keyword>
<feature type="compositionally biased region" description="Acidic residues" evidence="2">
    <location>
        <begin position="82"/>
        <end position="98"/>
    </location>
</feature>
<sequence>MRGVKREPEDELAAEWRSGGAHEDAGAPLTASEGAGGPQSDGYGADYDDEDEENDYGEEEEEGGEEEEEEGEDAHGGQGATEDGEGEDLDELIMEDEEELAIGQEEGGNDGEEGAAGLESGELAGSYQQLGGSDTAESDGEDGGAGNGGDAAGSGGRTRRRRPLRRGGVAERQPLVHHCFYCGAQGSLTELTGCGACNVLTFSPCCNKRAHMSCAAKLPGVLLPGFEALGLWFCGKSRKGYPPHTARQYLDAVHGPSNTAGQLRAYLAGRAALQAQVEVAPDGEFFQPGRRIARLARGLVPALPGTEGGRQYVFAGMLPAAARSAAAPGAAGPSGAAGGTAGGAAAAVSPLKRAQSGVGGDGHGYAAEQQLAPGIASPAKRPRRRAAAAAVAGIQADVRADMQPEAAKADPREVLPARPSPGGTCTADARRQQRPLSASPPPPPPAQAQQQLQQPTPHRQFAFAPATCNGAGAGVPAELHLRSQTLAALAHGAGYDSPQSRVVALGSGQRVASHACTGPAAGSDASAPQHWSPVEPQVPAAAGTAGAGTAAAAAAAGAAAELAALRAQLADMQQRLADMERALSEEQTRRIRAEVRAEGLEEQRQRYEQEARDERERAMEARVAEAVMKRQLAELEKKMKG</sequence>
<protein>
    <submittedName>
        <fullName evidence="3">Uncharacterized protein</fullName>
    </submittedName>
</protein>
<dbReference type="ExpressionAtlas" id="A0A2K3DEA1">
    <property type="expression patterns" value="baseline"/>
</dbReference>
<proteinExistence type="predicted"/>
<feature type="region of interest" description="Disordered" evidence="2">
    <location>
        <begin position="126"/>
        <end position="168"/>
    </location>
</feature>
<gene>
    <name evidence="3" type="ORF">CHLRE_09g392356v5</name>
</gene>
<feature type="region of interest" description="Disordered" evidence="2">
    <location>
        <begin position="513"/>
        <end position="532"/>
    </location>
</feature>
<feature type="compositionally biased region" description="Gly residues" evidence="2">
    <location>
        <begin position="143"/>
        <end position="156"/>
    </location>
</feature>
<evidence type="ECO:0000256" key="1">
    <source>
        <dbReference type="SAM" id="Coils"/>
    </source>
</evidence>
<keyword evidence="1" id="KW-0175">Coiled coil</keyword>
<dbReference type="AlphaFoldDB" id="A0A2K3DEA1"/>
<evidence type="ECO:0000313" key="3">
    <source>
        <dbReference type="EMBL" id="PNW78854.1"/>
    </source>
</evidence>
<reference evidence="3 4" key="1">
    <citation type="journal article" date="2007" name="Science">
        <title>The Chlamydomonas genome reveals the evolution of key animal and plant functions.</title>
        <authorList>
            <person name="Merchant S.S."/>
            <person name="Prochnik S.E."/>
            <person name="Vallon O."/>
            <person name="Harris E.H."/>
            <person name="Karpowicz S.J."/>
            <person name="Witman G.B."/>
            <person name="Terry A."/>
            <person name="Salamov A."/>
            <person name="Fritz-Laylin L.K."/>
            <person name="Marechal-Drouard L."/>
            <person name="Marshall W.F."/>
            <person name="Qu L.H."/>
            <person name="Nelson D.R."/>
            <person name="Sanderfoot A.A."/>
            <person name="Spalding M.H."/>
            <person name="Kapitonov V.V."/>
            <person name="Ren Q."/>
            <person name="Ferris P."/>
            <person name="Lindquist E."/>
            <person name="Shapiro H."/>
            <person name="Lucas S.M."/>
            <person name="Grimwood J."/>
            <person name="Schmutz J."/>
            <person name="Cardol P."/>
            <person name="Cerutti H."/>
            <person name="Chanfreau G."/>
            <person name="Chen C.L."/>
            <person name="Cognat V."/>
            <person name="Croft M.T."/>
            <person name="Dent R."/>
            <person name="Dutcher S."/>
            <person name="Fernandez E."/>
            <person name="Fukuzawa H."/>
            <person name="Gonzalez-Ballester D."/>
            <person name="Gonzalez-Halphen D."/>
            <person name="Hallmann A."/>
            <person name="Hanikenne M."/>
            <person name="Hippler M."/>
            <person name="Inwood W."/>
            <person name="Jabbari K."/>
            <person name="Kalanon M."/>
            <person name="Kuras R."/>
            <person name="Lefebvre P.A."/>
            <person name="Lemaire S.D."/>
            <person name="Lobanov A.V."/>
            <person name="Lohr M."/>
            <person name="Manuell A."/>
            <person name="Meier I."/>
            <person name="Mets L."/>
            <person name="Mittag M."/>
            <person name="Mittelmeier T."/>
            <person name="Moroney J.V."/>
            <person name="Moseley J."/>
            <person name="Napoli C."/>
            <person name="Nedelcu A.M."/>
            <person name="Niyogi K."/>
            <person name="Novoselov S.V."/>
            <person name="Paulsen I.T."/>
            <person name="Pazour G."/>
            <person name="Purton S."/>
            <person name="Ral J.P."/>
            <person name="Riano-Pachon D.M."/>
            <person name="Riekhof W."/>
            <person name="Rymarquis L."/>
            <person name="Schroda M."/>
            <person name="Stern D."/>
            <person name="Umen J."/>
            <person name="Willows R."/>
            <person name="Wilson N."/>
            <person name="Zimmer S.L."/>
            <person name="Allmer J."/>
            <person name="Balk J."/>
            <person name="Bisova K."/>
            <person name="Chen C.J."/>
            <person name="Elias M."/>
            <person name="Gendler K."/>
            <person name="Hauser C."/>
            <person name="Lamb M.R."/>
            <person name="Ledford H."/>
            <person name="Long J.C."/>
            <person name="Minagawa J."/>
            <person name="Page M.D."/>
            <person name="Pan J."/>
            <person name="Pootakham W."/>
            <person name="Roje S."/>
            <person name="Rose A."/>
            <person name="Stahlberg E."/>
            <person name="Terauchi A.M."/>
            <person name="Yang P."/>
            <person name="Ball S."/>
            <person name="Bowler C."/>
            <person name="Dieckmann C.L."/>
            <person name="Gladyshev V.N."/>
            <person name="Green P."/>
            <person name="Jorgensen R."/>
            <person name="Mayfield S."/>
            <person name="Mueller-Roeber B."/>
            <person name="Rajamani S."/>
            <person name="Sayre R.T."/>
            <person name="Brokstein P."/>
            <person name="Dubchak I."/>
            <person name="Goodstein D."/>
            <person name="Hornick L."/>
            <person name="Huang Y.W."/>
            <person name="Jhaveri J."/>
            <person name="Luo Y."/>
            <person name="Martinez D."/>
            <person name="Ngau W.C."/>
            <person name="Otillar B."/>
            <person name="Poliakov A."/>
            <person name="Porter A."/>
            <person name="Szajkowski L."/>
            <person name="Werner G."/>
            <person name="Zhou K."/>
            <person name="Grigoriev I.V."/>
            <person name="Rokhsar D.S."/>
            <person name="Grossman A.R."/>
        </authorList>
    </citation>
    <scope>NUCLEOTIDE SEQUENCE [LARGE SCALE GENOMIC DNA]</scope>
    <source>
        <strain evidence="4">CC-503</strain>
    </source>
</reference>
<evidence type="ECO:0000256" key="2">
    <source>
        <dbReference type="SAM" id="MobiDB-lite"/>
    </source>
</evidence>
<dbReference type="GeneID" id="5720249"/>
<dbReference type="PaxDb" id="3055-EDP02324"/>
<feature type="compositionally biased region" description="Low complexity" evidence="2">
    <location>
        <begin position="126"/>
        <end position="135"/>
    </location>
</feature>
<dbReference type="OrthoDB" id="550769at2759"/>
<feature type="coiled-coil region" evidence="1">
    <location>
        <begin position="555"/>
        <end position="638"/>
    </location>
</feature>
<accession>A0A2K3DEA1</accession>
<feature type="compositionally biased region" description="Acidic residues" evidence="2">
    <location>
        <begin position="46"/>
        <end position="72"/>
    </location>
</feature>
<feature type="compositionally biased region" description="Basic and acidic residues" evidence="2">
    <location>
        <begin position="404"/>
        <end position="415"/>
    </location>
</feature>
<dbReference type="Proteomes" id="UP000006906">
    <property type="component" value="Chromosome 9"/>
</dbReference>
<dbReference type="KEGG" id="cre:CHLRE_09g392356v5"/>
<name>A0A2K3DEA1_CHLRE</name>
<feature type="region of interest" description="Disordered" evidence="2">
    <location>
        <begin position="1"/>
        <end position="98"/>
    </location>
</feature>
<organism evidence="3 4">
    <name type="scientific">Chlamydomonas reinhardtii</name>
    <name type="common">Chlamydomonas smithii</name>
    <dbReference type="NCBI Taxonomy" id="3055"/>
    <lineage>
        <taxon>Eukaryota</taxon>
        <taxon>Viridiplantae</taxon>
        <taxon>Chlorophyta</taxon>
        <taxon>core chlorophytes</taxon>
        <taxon>Chlorophyceae</taxon>
        <taxon>CS clade</taxon>
        <taxon>Chlamydomonadales</taxon>
        <taxon>Chlamydomonadaceae</taxon>
        <taxon>Chlamydomonas</taxon>
    </lineage>
</organism>